<feature type="non-terminal residue" evidence="2">
    <location>
        <position position="55"/>
    </location>
</feature>
<feature type="compositionally biased region" description="Polar residues" evidence="1">
    <location>
        <begin position="1"/>
        <end position="10"/>
    </location>
</feature>
<evidence type="ECO:0000256" key="1">
    <source>
        <dbReference type="SAM" id="MobiDB-lite"/>
    </source>
</evidence>
<proteinExistence type="predicted"/>
<feature type="region of interest" description="Disordered" evidence="1">
    <location>
        <begin position="1"/>
        <end position="55"/>
    </location>
</feature>
<protein>
    <submittedName>
        <fullName evidence="2">Uncharacterized protein</fullName>
    </submittedName>
</protein>
<evidence type="ECO:0000313" key="3">
    <source>
        <dbReference type="Proteomes" id="UP000824469"/>
    </source>
</evidence>
<comment type="caution">
    <text evidence="2">The sequence shown here is derived from an EMBL/GenBank/DDBJ whole genome shotgun (WGS) entry which is preliminary data.</text>
</comment>
<dbReference type="EMBL" id="JAHRHJ020000009">
    <property type="protein sequence ID" value="KAH9302839.1"/>
    <property type="molecule type" value="Genomic_DNA"/>
</dbReference>
<feature type="non-terminal residue" evidence="2">
    <location>
        <position position="1"/>
    </location>
</feature>
<accession>A0AA38CU98</accession>
<dbReference type="Proteomes" id="UP000824469">
    <property type="component" value="Unassembled WGS sequence"/>
</dbReference>
<gene>
    <name evidence="2" type="ORF">KI387_014422</name>
</gene>
<dbReference type="AlphaFoldDB" id="A0AA38CU98"/>
<reference evidence="2 3" key="1">
    <citation type="journal article" date="2021" name="Nat. Plants">
        <title>The Taxus genome provides insights into paclitaxel biosynthesis.</title>
        <authorList>
            <person name="Xiong X."/>
            <person name="Gou J."/>
            <person name="Liao Q."/>
            <person name="Li Y."/>
            <person name="Zhou Q."/>
            <person name="Bi G."/>
            <person name="Li C."/>
            <person name="Du R."/>
            <person name="Wang X."/>
            <person name="Sun T."/>
            <person name="Guo L."/>
            <person name="Liang H."/>
            <person name="Lu P."/>
            <person name="Wu Y."/>
            <person name="Zhang Z."/>
            <person name="Ro D.K."/>
            <person name="Shang Y."/>
            <person name="Huang S."/>
            <person name="Yan J."/>
        </authorList>
    </citation>
    <scope>NUCLEOTIDE SEQUENCE [LARGE SCALE GENOMIC DNA]</scope>
    <source>
        <strain evidence="2">Ta-2019</strain>
    </source>
</reference>
<evidence type="ECO:0000313" key="2">
    <source>
        <dbReference type="EMBL" id="KAH9302839.1"/>
    </source>
</evidence>
<name>A0AA38CU98_TAXCH</name>
<sequence length="55" mass="5635">SRIASSSDSPTALGITAPGILVPKHNRCAPPPSHVVPPISARGKRPPSESGRAKQ</sequence>
<keyword evidence="3" id="KW-1185">Reference proteome</keyword>
<organism evidence="2 3">
    <name type="scientific">Taxus chinensis</name>
    <name type="common">Chinese yew</name>
    <name type="synonym">Taxus wallichiana var. chinensis</name>
    <dbReference type="NCBI Taxonomy" id="29808"/>
    <lineage>
        <taxon>Eukaryota</taxon>
        <taxon>Viridiplantae</taxon>
        <taxon>Streptophyta</taxon>
        <taxon>Embryophyta</taxon>
        <taxon>Tracheophyta</taxon>
        <taxon>Spermatophyta</taxon>
        <taxon>Pinopsida</taxon>
        <taxon>Pinidae</taxon>
        <taxon>Conifers II</taxon>
        <taxon>Cupressales</taxon>
        <taxon>Taxaceae</taxon>
        <taxon>Taxus</taxon>
    </lineage>
</organism>